<evidence type="ECO:0000313" key="3">
    <source>
        <dbReference type="Proteomes" id="UP000270261"/>
    </source>
</evidence>
<name>A0A3R8T2V5_9BURK</name>
<dbReference type="Proteomes" id="UP000270261">
    <property type="component" value="Unassembled WGS sequence"/>
</dbReference>
<evidence type="ECO:0000256" key="1">
    <source>
        <dbReference type="SAM" id="Phobius"/>
    </source>
</evidence>
<accession>A0A3R8T2V5</accession>
<feature type="transmembrane region" description="Helical" evidence="1">
    <location>
        <begin position="184"/>
        <end position="206"/>
    </location>
</feature>
<keyword evidence="1" id="KW-0472">Membrane</keyword>
<feature type="transmembrane region" description="Helical" evidence="1">
    <location>
        <begin position="64"/>
        <end position="87"/>
    </location>
</feature>
<keyword evidence="3" id="KW-1185">Reference proteome</keyword>
<gene>
    <name evidence="2" type="ORF">EHV23_02050</name>
</gene>
<protein>
    <submittedName>
        <fullName evidence="2">Lysine exporter LysO family protein</fullName>
    </submittedName>
</protein>
<feature type="transmembrane region" description="Helical" evidence="1">
    <location>
        <begin position="125"/>
        <end position="145"/>
    </location>
</feature>
<comment type="caution">
    <text evidence="2">The sequence shown here is derived from an EMBL/GenBank/DDBJ whole genome shotgun (WGS) entry which is preliminary data.</text>
</comment>
<feature type="transmembrane region" description="Helical" evidence="1">
    <location>
        <begin position="290"/>
        <end position="314"/>
    </location>
</feature>
<dbReference type="GO" id="GO:0015661">
    <property type="term" value="F:L-lysine efflux transmembrane transporter activity"/>
    <property type="evidence" value="ECO:0007669"/>
    <property type="project" value="InterPro"/>
</dbReference>
<feature type="transmembrane region" description="Helical" evidence="1">
    <location>
        <begin position="32"/>
        <end position="52"/>
    </location>
</feature>
<dbReference type="GO" id="GO:0005886">
    <property type="term" value="C:plasma membrane"/>
    <property type="evidence" value="ECO:0007669"/>
    <property type="project" value="TreeGrafter"/>
</dbReference>
<reference evidence="2 3" key="1">
    <citation type="submission" date="2018-11" db="EMBL/GenBank/DDBJ databases">
        <title>Genome sequencing of Lautropia sp. KCOM 2505 (= ChDC F240).</title>
        <authorList>
            <person name="Kook J.-K."/>
            <person name="Park S.-N."/>
            <person name="Lim Y.K."/>
        </authorList>
    </citation>
    <scope>NUCLEOTIDE SEQUENCE [LARGE SCALE GENOMIC DNA]</scope>
    <source>
        <strain evidence="2 3">KCOM 2505</strain>
    </source>
</reference>
<dbReference type="OrthoDB" id="5451742at2"/>
<dbReference type="EMBL" id="RRUE01000001">
    <property type="protein sequence ID" value="RRN45062.1"/>
    <property type="molecule type" value="Genomic_DNA"/>
</dbReference>
<dbReference type="InterPro" id="IPR005642">
    <property type="entry name" value="LysO"/>
</dbReference>
<proteinExistence type="predicted"/>
<sequence length="315" mass="33764">MNILNALWPILLALLAGVAFGRLAPAPVNRRLIGLIAPLIWLMLFLIGHEFGEILLSARAVGQILRNAVIITLCVTLIPSVLIFLSMQLLRQRRARLSVVNPAGNTARLSFGQRLRQAWPPLREALIALGMVAGGALLFLLESWLDFHLPLPSSGTFLLLLIGMVGIDLAQIRLSRQWLSISMLAVPALVVVGSLLGGMLAASLTGEPLRPVMAVSTAFGWFSLSSVLIGDALGQSWGTLALSVDLFRELVAILLMYVIGQRWPEIAIGTGGATTMDTTLPIVKQTCPPAALPLALVSGFFLTLLAPITMNLFLA</sequence>
<dbReference type="RefSeq" id="WP_125094493.1">
    <property type="nucleotide sequence ID" value="NZ_RRUE01000001.1"/>
</dbReference>
<dbReference type="AlphaFoldDB" id="A0A3R8T2V5"/>
<keyword evidence="1" id="KW-0812">Transmembrane</keyword>
<organism evidence="2 3">
    <name type="scientific">Lautropia dentalis</name>
    <dbReference type="NCBI Taxonomy" id="2490857"/>
    <lineage>
        <taxon>Bacteria</taxon>
        <taxon>Pseudomonadati</taxon>
        <taxon>Pseudomonadota</taxon>
        <taxon>Betaproteobacteria</taxon>
        <taxon>Burkholderiales</taxon>
        <taxon>Burkholderiaceae</taxon>
        <taxon>Lautropia</taxon>
    </lineage>
</organism>
<dbReference type="PANTHER" id="PTHR35804:SF1">
    <property type="entry name" value="LYSINE EXPORTER LYSO"/>
    <property type="match status" value="1"/>
</dbReference>
<feature type="transmembrane region" description="Helical" evidence="1">
    <location>
        <begin position="212"/>
        <end position="233"/>
    </location>
</feature>
<feature type="transmembrane region" description="Helical" evidence="1">
    <location>
        <begin position="151"/>
        <end position="172"/>
    </location>
</feature>
<feature type="transmembrane region" description="Helical" evidence="1">
    <location>
        <begin position="240"/>
        <end position="259"/>
    </location>
</feature>
<dbReference type="PANTHER" id="PTHR35804">
    <property type="entry name" value="LYSINE EXPORTER LYSO"/>
    <property type="match status" value="1"/>
</dbReference>
<evidence type="ECO:0000313" key="2">
    <source>
        <dbReference type="EMBL" id="RRN45062.1"/>
    </source>
</evidence>
<keyword evidence="1" id="KW-1133">Transmembrane helix</keyword>
<feature type="transmembrane region" description="Helical" evidence="1">
    <location>
        <begin position="6"/>
        <end position="25"/>
    </location>
</feature>
<dbReference type="Pfam" id="PF03956">
    <property type="entry name" value="Lys_export"/>
    <property type="match status" value="1"/>
</dbReference>